<dbReference type="Proteomes" id="UP000244571">
    <property type="component" value="Chromosome"/>
</dbReference>
<dbReference type="AlphaFoldDB" id="A0A2R4XLM4"/>
<evidence type="ECO:0000259" key="1">
    <source>
        <dbReference type="PROSITE" id="PS50943"/>
    </source>
</evidence>
<dbReference type="SUPFAM" id="SSF47413">
    <property type="entry name" value="lambda repressor-like DNA-binding domains"/>
    <property type="match status" value="1"/>
</dbReference>
<dbReference type="SMART" id="SM00530">
    <property type="entry name" value="HTH_XRE"/>
    <property type="match status" value="1"/>
</dbReference>
<dbReference type="EMBL" id="CP028901">
    <property type="protein sequence ID" value="AWB34708.1"/>
    <property type="molecule type" value="Genomic_DNA"/>
</dbReference>
<dbReference type="Pfam" id="PF13560">
    <property type="entry name" value="HTH_31"/>
    <property type="match status" value="1"/>
</dbReference>
<organism evidence="2 3">
    <name type="scientific">Orrella marina</name>
    <dbReference type="NCBI Taxonomy" id="2163011"/>
    <lineage>
        <taxon>Bacteria</taxon>
        <taxon>Pseudomonadati</taxon>
        <taxon>Pseudomonadota</taxon>
        <taxon>Betaproteobacteria</taxon>
        <taxon>Burkholderiales</taxon>
        <taxon>Alcaligenaceae</taxon>
        <taxon>Orrella</taxon>
    </lineage>
</organism>
<proteinExistence type="predicted"/>
<evidence type="ECO:0000313" key="3">
    <source>
        <dbReference type="Proteomes" id="UP000244571"/>
    </source>
</evidence>
<dbReference type="InterPro" id="IPR010982">
    <property type="entry name" value="Lambda_DNA-bd_dom_sf"/>
</dbReference>
<reference evidence="2 3" key="1">
    <citation type="submission" date="2018-04" db="EMBL/GenBank/DDBJ databases">
        <title>Bordetella sp. HZ20 isolated from seawater.</title>
        <authorList>
            <person name="Sun C."/>
        </authorList>
    </citation>
    <scope>NUCLEOTIDE SEQUENCE [LARGE SCALE GENOMIC DNA]</scope>
    <source>
        <strain evidence="2 3">HZ20</strain>
    </source>
</reference>
<dbReference type="PROSITE" id="PS50943">
    <property type="entry name" value="HTH_CROC1"/>
    <property type="match status" value="1"/>
</dbReference>
<name>A0A2R4XLM4_9BURK</name>
<dbReference type="RefSeq" id="WP_108622120.1">
    <property type="nucleotide sequence ID" value="NZ_CP028901.1"/>
</dbReference>
<dbReference type="InterPro" id="IPR001387">
    <property type="entry name" value="Cro/C1-type_HTH"/>
</dbReference>
<gene>
    <name evidence="2" type="ORF">DBV39_14380</name>
</gene>
<accession>A0A2R4XLM4</accession>
<protein>
    <submittedName>
        <fullName evidence="2">XRE family transcriptional regulator</fullName>
    </submittedName>
</protein>
<dbReference type="OrthoDB" id="9035001at2"/>
<keyword evidence="3" id="KW-1185">Reference proteome</keyword>
<sequence length="135" mass="15312">MSPFAQFLRTVRQRRGLKQKDVADLLGYEQSYLSALERSVKGPPRHDFLSRLVRGLKLTPAERSELNDALRLSRRQIVLPANAPQEEYALIRALEPQLGNLSEQQIALIQIALSLPMSTASDHEQHAHFACARER</sequence>
<dbReference type="GO" id="GO:0003677">
    <property type="term" value="F:DNA binding"/>
    <property type="evidence" value="ECO:0007669"/>
    <property type="project" value="InterPro"/>
</dbReference>
<evidence type="ECO:0000313" key="2">
    <source>
        <dbReference type="EMBL" id="AWB34708.1"/>
    </source>
</evidence>
<dbReference type="Gene3D" id="1.10.260.40">
    <property type="entry name" value="lambda repressor-like DNA-binding domains"/>
    <property type="match status" value="1"/>
</dbReference>
<dbReference type="KEGG" id="boz:DBV39_14380"/>
<feature type="domain" description="HTH cro/C1-type" evidence="1">
    <location>
        <begin position="8"/>
        <end position="63"/>
    </location>
</feature>
<dbReference type="CDD" id="cd00093">
    <property type="entry name" value="HTH_XRE"/>
    <property type="match status" value="1"/>
</dbReference>